<evidence type="ECO:0000313" key="2">
    <source>
        <dbReference type="Proteomes" id="UP000199317"/>
    </source>
</evidence>
<dbReference type="Proteomes" id="UP000199317">
    <property type="component" value="Unassembled WGS sequence"/>
</dbReference>
<name>A0A1H0UTK6_9BURK</name>
<sequence length="233" mass="26322">MTVSSTHFWAGSPPEALPARGWRARQQSAWAAVRRRACWTLLLCLGLWLSLPGPAAAQAGNDKLTDLKLEAADTGLYLSAALHFELPDLAEDALLKGITLYFVEEAEVLRERWYWSDKTVARATRYLRLSYQPLTRRWRLNQSTVPFPASGLGVALGQSYDELEEALVAMQRIARWKIADIDDIDRQAAHLVHLRFRLDMSQLPRPFQIGAMGRSGWDLAISRTERLAIEPQP</sequence>
<proteinExistence type="predicted"/>
<evidence type="ECO:0000313" key="1">
    <source>
        <dbReference type="EMBL" id="SDP69248.1"/>
    </source>
</evidence>
<reference evidence="2" key="1">
    <citation type="submission" date="2016-10" db="EMBL/GenBank/DDBJ databases">
        <authorList>
            <person name="Varghese N."/>
            <person name="Submissions S."/>
        </authorList>
    </citation>
    <scope>NUCLEOTIDE SEQUENCE [LARGE SCALE GENOMIC DNA]</scope>
    <source>
        <strain evidence="2">DSM 17101</strain>
    </source>
</reference>
<protein>
    <recommendedName>
        <fullName evidence="3">DUF4390 domain-containing protein</fullName>
    </recommendedName>
</protein>
<dbReference type="AlphaFoldDB" id="A0A1H0UTK6"/>
<gene>
    <name evidence="1" type="ORF">SAMN04489708_12187</name>
</gene>
<dbReference type="InterPro" id="IPR025500">
    <property type="entry name" value="DUF4390"/>
</dbReference>
<accession>A0A1H0UTK6</accession>
<organism evidence="1 2">
    <name type="scientific">Paracidovorax cattleyae</name>
    <dbReference type="NCBI Taxonomy" id="80868"/>
    <lineage>
        <taxon>Bacteria</taxon>
        <taxon>Pseudomonadati</taxon>
        <taxon>Pseudomonadota</taxon>
        <taxon>Betaproteobacteria</taxon>
        <taxon>Burkholderiales</taxon>
        <taxon>Comamonadaceae</taxon>
        <taxon>Paracidovorax</taxon>
    </lineage>
</organism>
<keyword evidence="2" id="KW-1185">Reference proteome</keyword>
<dbReference type="RefSeq" id="WP_244160123.1">
    <property type="nucleotide sequence ID" value="NZ_FNJL01000021.1"/>
</dbReference>
<dbReference type="EMBL" id="FNJL01000021">
    <property type="protein sequence ID" value="SDP69248.1"/>
    <property type="molecule type" value="Genomic_DNA"/>
</dbReference>
<dbReference type="Pfam" id="PF14334">
    <property type="entry name" value="DUF4390"/>
    <property type="match status" value="1"/>
</dbReference>
<evidence type="ECO:0008006" key="3">
    <source>
        <dbReference type="Google" id="ProtNLM"/>
    </source>
</evidence>